<protein>
    <submittedName>
        <fullName evidence="2">DUF5329 domain-containing protein</fullName>
    </submittedName>
</protein>
<name>A0A7G8Q8P0_9GAMM</name>
<keyword evidence="1" id="KW-0732">Signal</keyword>
<dbReference type="AlphaFoldDB" id="A0A7G8Q8P0"/>
<keyword evidence="3" id="KW-1185">Reference proteome</keyword>
<evidence type="ECO:0000256" key="1">
    <source>
        <dbReference type="SAM" id="SignalP"/>
    </source>
</evidence>
<dbReference type="InterPro" id="IPR035242">
    <property type="entry name" value="DUF5329"/>
</dbReference>
<dbReference type="Proteomes" id="UP000515873">
    <property type="component" value="Chromosome"/>
</dbReference>
<dbReference type="Pfam" id="PF17263">
    <property type="entry name" value="DUF5329"/>
    <property type="match status" value="1"/>
</dbReference>
<evidence type="ECO:0000313" key="3">
    <source>
        <dbReference type="Proteomes" id="UP000515873"/>
    </source>
</evidence>
<reference evidence="2 3" key="1">
    <citation type="submission" date="2020-08" db="EMBL/GenBank/DDBJ databases">
        <title>Dyella sp. G9 isolated from forest soil.</title>
        <authorList>
            <person name="Fu J."/>
            <person name="Qiu L."/>
        </authorList>
    </citation>
    <scope>NUCLEOTIDE SEQUENCE [LARGE SCALE GENOMIC DNA]</scope>
    <source>
        <strain evidence="2 3">G9</strain>
    </source>
</reference>
<accession>A0A7G8Q8P0</accession>
<dbReference type="RefSeq" id="WP_187058598.1">
    <property type="nucleotide sequence ID" value="NZ_CP060412.1"/>
</dbReference>
<gene>
    <name evidence="2" type="ORF">H8F01_08590</name>
</gene>
<dbReference type="KEGG" id="dtl:H8F01_08590"/>
<feature type="chain" id="PRO_5028939873" evidence="1">
    <location>
        <begin position="27"/>
        <end position="127"/>
    </location>
</feature>
<feature type="signal peptide" evidence="1">
    <location>
        <begin position="1"/>
        <end position="26"/>
    </location>
</feature>
<organism evidence="2 3">
    <name type="scientific">Dyella telluris</name>
    <dbReference type="NCBI Taxonomy" id="2763498"/>
    <lineage>
        <taxon>Bacteria</taxon>
        <taxon>Pseudomonadati</taxon>
        <taxon>Pseudomonadota</taxon>
        <taxon>Gammaproteobacteria</taxon>
        <taxon>Lysobacterales</taxon>
        <taxon>Rhodanobacteraceae</taxon>
        <taxon>Dyella</taxon>
    </lineage>
</organism>
<sequence length="127" mass="14190">MPPLQRHVATLLMLALQAGAALPARAAPDAKAQREITALLTFVGQSHCSFVRNGKSYGGEQAQGHLEDKFHYLLRRDQVNTAEDFIDRAATRSSLSGEPYQVICDGRQQTSAAWLNDELRRMRQREP</sequence>
<evidence type="ECO:0000313" key="2">
    <source>
        <dbReference type="EMBL" id="QNK03148.1"/>
    </source>
</evidence>
<dbReference type="EMBL" id="CP060412">
    <property type="protein sequence ID" value="QNK03148.1"/>
    <property type="molecule type" value="Genomic_DNA"/>
</dbReference>
<proteinExistence type="predicted"/>